<evidence type="ECO:0000256" key="7">
    <source>
        <dbReference type="ARBA" id="ARBA00023157"/>
    </source>
</evidence>
<reference evidence="12" key="1">
    <citation type="journal article" date="2023" name="bioRxiv">
        <title>Scaffold-level genome assemblies of two parasitoid biocontrol wasps reveal the parthenogenesis mechanism and an associated novel virus.</title>
        <authorList>
            <person name="Inwood S."/>
            <person name="Skelly J."/>
            <person name="Guhlin J."/>
            <person name="Harrop T."/>
            <person name="Goldson S."/>
            <person name="Dearden P."/>
        </authorList>
    </citation>
    <scope>NUCLEOTIDE SEQUENCE</scope>
    <source>
        <strain evidence="12">Irish</strain>
        <tissue evidence="12">Whole body</tissue>
    </source>
</reference>
<dbReference type="InterPro" id="IPR009003">
    <property type="entry name" value="Peptidase_S1_PA"/>
</dbReference>
<keyword evidence="4 9" id="KW-0645">Protease</keyword>
<dbReference type="SMART" id="SM00020">
    <property type="entry name" value="Tryp_SPc"/>
    <property type="match status" value="1"/>
</dbReference>
<evidence type="ECO:0000256" key="5">
    <source>
        <dbReference type="ARBA" id="ARBA00022801"/>
    </source>
</evidence>
<dbReference type="InterPro" id="IPR001314">
    <property type="entry name" value="Peptidase_S1A"/>
</dbReference>
<dbReference type="Gene3D" id="2.40.10.10">
    <property type="entry name" value="Trypsin-like serine proteases"/>
    <property type="match status" value="1"/>
</dbReference>
<organism evidence="12 13">
    <name type="scientific">Microctonus aethiopoides</name>
    <dbReference type="NCBI Taxonomy" id="144406"/>
    <lineage>
        <taxon>Eukaryota</taxon>
        <taxon>Metazoa</taxon>
        <taxon>Ecdysozoa</taxon>
        <taxon>Arthropoda</taxon>
        <taxon>Hexapoda</taxon>
        <taxon>Insecta</taxon>
        <taxon>Pterygota</taxon>
        <taxon>Neoptera</taxon>
        <taxon>Endopterygota</taxon>
        <taxon>Hymenoptera</taxon>
        <taxon>Apocrita</taxon>
        <taxon>Ichneumonoidea</taxon>
        <taxon>Braconidae</taxon>
        <taxon>Euphorinae</taxon>
        <taxon>Microctonus</taxon>
    </lineage>
</organism>
<dbReference type="GO" id="GO:0004252">
    <property type="term" value="F:serine-type endopeptidase activity"/>
    <property type="evidence" value="ECO:0007669"/>
    <property type="project" value="UniProtKB-EC"/>
</dbReference>
<dbReference type="AlphaFoldDB" id="A0AA39FR93"/>
<dbReference type="Pfam" id="PF00089">
    <property type="entry name" value="Trypsin"/>
    <property type="match status" value="1"/>
</dbReference>
<dbReference type="PANTHER" id="PTHR24276">
    <property type="entry name" value="POLYSERASE-RELATED"/>
    <property type="match status" value="1"/>
</dbReference>
<evidence type="ECO:0000256" key="6">
    <source>
        <dbReference type="ARBA" id="ARBA00022825"/>
    </source>
</evidence>
<dbReference type="Proteomes" id="UP001168990">
    <property type="component" value="Unassembled WGS sequence"/>
</dbReference>
<sequence length="308" mass="34000">MTLWTIVLYQLLIFIIIPKSLIISASNDTFISNGGLVKIDGRIVNGTKATTGEFPYIVSLRRTTTKSFFCGGNVINERWILTAGHCMFQNDKLISESSILVIGGELQLNPPSIKRQTSYVTKRILHPQYDHDYLKNDIALLLMKTPFIINSYLNLIQLALTMPAPGTKCIVAGWGYLEENNHIPSNDLMYVELPLLSNVICEKLLGDLIYIGPSIFCAGYEEGTKDSCQGDSGGPLVCNGLLTGIVSGGEGCARPKRPGFYTKVSYYTNWINKIIMENSTYGKKTNGANLFNYNGMAAMSMQQRPASP</sequence>
<evidence type="ECO:0000256" key="4">
    <source>
        <dbReference type="ARBA" id="ARBA00022670"/>
    </source>
</evidence>
<accession>A0AA39FR93</accession>
<dbReference type="GO" id="GO:0005576">
    <property type="term" value="C:extracellular region"/>
    <property type="evidence" value="ECO:0007669"/>
    <property type="project" value="UniProtKB-SubCell"/>
</dbReference>
<evidence type="ECO:0000256" key="3">
    <source>
        <dbReference type="ARBA" id="ARBA00022525"/>
    </source>
</evidence>
<dbReference type="InterPro" id="IPR050430">
    <property type="entry name" value="Peptidase_S1"/>
</dbReference>
<dbReference type="InterPro" id="IPR018114">
    <property type="entry name" value="TRYPSIN_HIS"/>
</dbReference>
<comment type="similarity">
    <text evidence="2">Belongs to the peptidase S1 family.</text>
</comment>
<dbReference type="FunFam" id="2.40.10.10:FF:000047">
    <property type="entry name" value="Trypsin eta"/>
    <property type="match status" value="1"/>
</dbReference>
<protein>
    <recommendedName>
        <fullName evidence="8">chymotrypsin</fullName>
        <ecNumber evidence="8">3.4.21.1</ecNumber>
    </recommendedName>
</protein>
<keyword evidence="6 9" id="KW-0720">Serine protease</keyword>
<name>A0AA39FR93_9HYME</name>
<evidence type="ECO:0000256" key="10">
    <source>
        <dbReference type="SAM" id="SignalP"/>
    </source>
</evidence>
<gene>
    <name evidence="12" type="ORF">PV328_007302</name>
</gene>
<reference evidence="12" key="2">
    <citation type="submission" date="2023-03" db="EMBL/GenBank/DDBJ databases">
        <authorList>
            <person name="Inwood S.N."/>
            <person name="Skelly J.G."/>
            <person name="Guhlin J."/>
            <person name="Harrop T.W.R."/>
            <person name="Goldson S.G."/>
            <person name="Dearden P.K."/>
        </authorList>
    </citation>
    <scope>NUCLEOTIDE SEQUENCE</scope>
    <source>
        <strain evidence="12">Irish</strain>
        <tissue evidence="12">Whole body</tissue>
    </source>
</reference>
<feature type="signal peptide" evidence="10">
    <location>
        <begin position="1"/>
        <end position="22"/>
    </location>
</feature>
<dbReference type="InterPro" id="IPR033116">
    <property type="entry name" value="TRYPSIN_SER"/>
</dbReference>
<evidence type="ECO:0000313" key="13">
    <source>
        <dbReference type="Proteomes" id="UP001168990"/>
    </source>
</evidence>
<feature type="chain" id="PRO_5041407587" description="chymotrypsin" evidence="10">
    <location>
        <begin position="23"/>
        <end position="308"/>
    </location>
</feature>
<dbReference type="PROSITE" id="PS00134">
    <property type="entry name" value="TRYPSIN_HIS"/>
    <property type="match status" value="1"/>
</dbReference>
<dbReference type="CDD" id="cd00190">
    <property type="entry name" value="Tryp_SPc"/>
    <property type="match status" value="1"/>
</dbReference>
<keyword evidence="7" id="KW-1015">Disulfide bond</keyword>
<keyword evidence="3" id="KW-0964">Secreted</keyword>
<comment type="subcellular location">
    <subcellularLocation>
        <location evidence="1">Secreted</location>
        <location evidence="1">Extracellular space</location>
    </subcellularLocation>
</comment>
<keyword evidence="13" id="KW-1185">Reference proteome</keyword>
<dbReference type="GO" id="GO:0016485">
    <property type="term" value="P:protein processing"/>
    <property type="evidence" value="ECO:0007669"/>
    <property type="project" value="UniProtKB-ARBA"/>
</dbReference>
<evidence type="ECO:0000256" key="9">
    <source>
        <dbReference type="RuleBase" id="RU363034"/>
    </source>
</evidence>
<comment type="caution">
    <text evidence="12">The sequence shown here is derived from an EMBL/GenBank/DDBJ whole genome shotgun (WGS) entry which is preliminary data.</text>
</comment>
<keyword evidence="10" id="KW-0732">Signal</keyword>
<dbReference type="EMBL" id="JAQQBS010000002">
    <property type="protein sequence ID" value="KAK0174193.1"/>
    <property type="molecule type" value="Genomic_DNA"/>
</dbReference>
<proteinExistence type="inferred from homology"/>
<feature type="domain" description="Peptidase S1" evidence="11">
    <location>
        <begin position="43"/>
        <end position="276"/>
    </location>
</feature>
<evidence type="ECO:0000259" key="11">
    <source>
        <dbReference type="PROSITE" id="PS50240"/>
    </source>
</evidence>
<evidence type="ECO:0000313" key="12">
    <source>
        <dbReference type="EMBL" id="KAK0174193.1"/>
    </source>
</evidence>
<dbReference type="InterPro" id="IPR043504">
    <property type="entry name" value="Peptidase_S1_PA_chymotrypsin"/>
</dbReference>
<dbReference type="SUPFAM" id="SSF50494">
    <property type="entry name" value="Trypsin-like serine proteases"/>
    <property type="match status" value="1"/>
</dbReference>
<dbReference type="PANTHER" id="PTHR24276:SF98">
    <property type="entry name" value="FI18310P1-RELATED"/>
    <property type="match status" value="1"/>
</dbReference>
<keyword evidence="5 9" id="KW-0378">Hydrolase</keyword>
<dbReference type="InterPro" id="IPR001254">
    <property type="entry name" value="Trypsin_dom"/>
</dbReference>
<dbReference type="PROSITE" id="PS50240">
    <property type="entry name" value="TRYPSIN_DOM"/>
    <property type="match status" value="1"/>
</dbReference>
<evidence type="ECO:0000256" key="1">
    <source>
        <dbReference type="ARBA" id="ARBA00004239"/>
    </source>
</evidence>
<dbReference type="EC" id="3.4.21.1" evidence="8"/>
<dbReference type="PROSITE" id="PS00135">
    <property type="entry name" value="TRYPSIN_SER"/>
    <property type="match status" value="1"/>
</dbReference>
<evidence type="ECO:0000256" key="2">
    <source>
        <dbReference type="ARBA" id="ARBA00007664"/>
    </source>
</evidence>
<evidence type="ECO:0000256" key="8">
    <source>
        <dbReference type="ARBA" id="ARBA00044036"/>
    </source>
</evidence>
<dbReference type="PRINTS" id="PR00722">
    <property type="entry name" value="CHYMOTRYPSIN"/>
</dbReference>